<organism evidence="1">
    <name type="scientific">marine sediment metagenome</name>
    <dbReference type="NCBI Taxonomy" id="412755"/>
    <lineage>
        <taxon>unclassified sequences</taxon>
        <taxon>metagenomes</taxon>
        <taxon>ecological metagenomes</taxon>
    </lineage>
</organism>
<name>X1CSI6_9ZZZZ</name>
<proteinExistence type="predicted"/>
<reference evidence="1" key="1">
    <citation type="journal article" date="2014" name="Front. Microbiol.">
        <title>High frequency of phylogenetically diverse reductive dehalogenase-homologous genes in deep subseafloor sedimentary metagenomes.</title>
        <authorList>
            <person name="Kawai M."/>
            <person name="Futagami T."/>
            <person name="Toyoda A."/>
            <person name="Takaki Y."/>
            <person name="Nishi S."/>
            <person name="Hori S."/>
            <person name="Arai W."/>
            <person name="Tsubouchi T."/>
            <person name="Morono Y."/>
            <person name="Uchiyama I."/>
            <person name="Ito T."/>
            <person name="Fujiyama A."/>
            <person name="Inagaki F."/>
            <person name="Takami H."/>
        </authorList>
    </citation>
    <scope>NUCLEOTIDE SEQUENCE</scope>
    <source>
        <strain evidence="1">Expedition CK06-06</strain>
    </source>
</reference>
<feature type="non-terminal residue" evidence="1">
    <location>
        <position position="68"/>
    </location>
</feature>
<evidence type="ECO:0000313" key="1">
    <source>
        <dbReference type="EMBL" id="GAH10752.1"/>
    </source>
</evidence>
<accession>X1CSI6</accession>
<comment type="caution">
    <text evidence="1">The sequence shown here is derived from an EMBL/GenBank/DDBJ whole genome shotgun (WGS) entry which is preliminary data.</text>
</comment>
<evidence type="ECO:0008006" key="2">
    <source>
        <dbReference type="Google" id="ProtNLM"/>
    </source>
</evidence>
<protein>
    <recommendedName>
        <fullName evidence="2">DUF1524 domain-containing protein</fullName>
    </recommendedName>
</protein>
<gene>
    <name evidence="1" type="ORF">S01H4_56030</name>
</gene>
<sequence length="68" mass="7994">MTWGNYGKYWHVDHVYPLAAANVEDRVEFLAVVNWRNLQPLEGSENKSKNDEVTPEAQKLFNKLKKEF</sequence>
<dbReference type="AlphaFoldDB" id="X1CSI6"/>
<dbReference type="EMBL" id="BART01032420">
    <property type="protein sequence ID" value="GAH10752.1"/>
    <property type="molecule type" value="Genomic_DNA"/>
</dbReference>